<keyword evidence="3" id="KW-0472">Membrane</keyword>
<dbReference type="PANTHER" id="PTHR30627:SF1">
    <property type="entry name" value="PEPTIDOGLYCAN D,D-TRANSPEPTIDASE FTSI"/>
    <property type="match status" value="1"/>
</dbReference>
<name>A0A923H8A5_9FLAO</name>
<proteinExistence type="predicted"/>
<evidence type="ECO:0000313" key="6">
    <source>
        <dbReference type="Proteomes" id="UP000656244"/>
    </source>
</evidence>
<dbReference type="SUPFAM" id="SSF54184">
    <property type="entry name" value="Penicillin-binding protein 2x (pbp-2x), c-terminal domain"/>
    <property type="match status" value="1"/>
</dbReference>
<dbReference type="InterPro" id="IPR012338">
    <property type="entry name" value="Beta-lactam/transpept-like"/>
</dbReference>
<dbReference type="Pfam" id="PF00905">
    <property type="entry name" value="Transpeptidase"/>
    <property type="match status" value="1"/>
</dbReference>
<keyword evidence="2" id="KW-0121">Carboxypeptidase</keyword>
<sequence>MFILGVTVMVKLANVQFVQGDKYRAKASKRIVKDFVVPANRGNVYSANGNLLATTIPKYNVRLDLKTPKTNVFEEHLVGLCDSLSDFFGEHSSGYYQKKLRKARANKNRGFLIARDLSYSDYLRITSFPLLSEKPFIGGLVVEQKAKREHPMGGIAQRTIGYERIDDQGHVTRPGIDGAFGVPYLRGKDGKSTMQQIYGGKWKLIEHNQIEPEDGYDVYTTIDVNIQDIAHHALLKQLEHYKADHGCAVVMETKTGEVKAIVNLGRNSEGKYYERRNYAVWESHEPGSTFKLMAVTAGLEDKVIDTSDVVDTENGRITFYGKHVRDSNRRGYGKISVSKAFELSSNTGIVRAIHDAYKDKPEKFVDRLYAMNLHDSLELPIKGEGKAIIPDPRIKNGRWSGIALPWMAFGYGVSFTPLQTLTFYNAIANNGEMVKPQFLKEVKQFDKTIVPFKKEVINKRICSKETVSKVKQLLKNVVEKKHGTGHRLYSKNFSMAGKTGTCQKDYRDKEKLNYISSFSGFFPADDPKYSCIVVIHEPDKTVGYYGADVSGPVFKSIAQKIFIDTPIVDELDSMEVKHGAVIEEYDGYYQLAQKHKTIMPNVVGLPAMDAVALLENMGLKVDLRGAGLVKRQSISKGQKIKKNQKVVLEIS</sequence>
<dbReference type="AlphaFoldDB" id="A0A923H8A5"/>
<keyword evidence="2" id="KW-0378">Hydrolase</keyword>
<protein>
    <submittedName>
        <fullName evidence="5">Transpeptidase family protein</fullName>
    </submittedName>
</protein>
<dbReference type="Proteomes" id="UP000656244">
    <property type="component" value="Unassembled WGS sequence"/>
</dbReference>
<dbReference type="PROSITE" id="PS51178">
    <property type="entry name" value="PASTA"/>
    <property type="match status" value="1"/>
</dbReference>
<evidence type="ECO:0000259" key="4">
    <source>
        <dbReference type="PROSITE" id="PS51178"/>
    </source>
</evidence>
<evidence type="ECO:0000313" key="5">
    <source>
        <dbReference type="EMBL" id="MBC3757159.1"/>
    </source>
</evidence>
<keyword evidence="2" id="KW-0645">Protease</keyword>
<keyword evidence="6" id="KW-1185">Reference proteome</keyword>
<dbReference type="EMBL" id="JACNMF010000001">
    <property type="protein sequence ID" value="MBC3757159.1"/>
    <property type="molecule type" value="Genomic_DNA"/>
</dbReference>
<comment type="subcellular location">
    <subcellularLocation>
        <location evidence="1">Membrane</location>
    </subcellularLocation>
</comment>
<dbReference type="PANTHER" id="PTHR30627">
    <property type="entry name" value="PEPTIDOGLYCAN D,D-TRANSPEPTIDASE"/>
    <property type="match status" value="1"/>
</dbReference>
<comment type="caution">
    <text evidence="5">The sequence shown here is derived from an EMBL/GenBank/DDBJ whole genome shotgun (WGS) entry which is preliminary data.</text>
</comment>
<dbReference type="InterPro" id="IPR050515">
    <property type="entry name" value="Beta-lactam/transpept"/>
</dbReference>
<dbReference type="GO" id="GO:0071555">
    <property type="term" value="P:cell wall organization"/>
    <property type="evidence" value="ECO:0007669"/>
    <property type="project" value="TreeGrafter"/>
</dbReference>
<dbReference type="InterPro" id="IPR036138">
    <property type="entry name" value="PBP_dimer_sf"/>
</dbReference>
<dbReference type="Gene3D" id="3.40.710.10">
    <property type="entry name" value="DD-peptidase/beta-lactamase superfamily"/>
    <property type="match status" value="1"/>
</dbReference>
<dbReference type="SUPFAM" id="SSF56601">
    <property type="entry name" value="beta-lactamase/transpeptidase-like"/>
    <property type="match status" value="1"/>
</dbReference>
<dbReference type="CDD" id="cd06575">
    <property type="entry name" value="PASTA_Pbp2x-like_2"/>
    <property type="match status" value="1"/>
</dbReference>
<dbReference type="InterPro" id="IPR005311">
    <property type="entry name" value="PBP_dimer"/>
</dbReference>
<evidence type="ECO:0000256" key="2">
    <source>
        <dbReference type="ARBA" id="ARBA00022645"/>
    </source>
</evidence>
<dbReference type="Gene3D" id="3.30.450.330">
    <property type="match status" value="1"/>
</dbReference>
<reference evidence="5" key="1">
    <citation type="submission" date="2020-08" db="EMBL/GenBank/DDBJ databases">
        <title>Hyunsoonleella sp. strain SJ7 genome sequencing and assembly.</title>
        <authorList>
            <person name="Kim I."/>
        </authorList>
    </citation>
    <scope>NUCLEOTIDE SEQUENCE</scope>
    <source>
        <strain evidence="5">SJ7</strain>
    </source>
</reference>
<organism evidence="5 6">
    <name type="scientific">Hyunsoonleella aquatilis</name>
    <dbReference type="NCBI Taxonomy" id="2762758"/>
    <lineage>
        <taxon>Bacteria</taxon>
        <taxon>Pseudomonadati</taxon>
        <taxon>Bacteroidota</taxon>
        <taxon>Flavobacteriia</taxon>
        <taxon>Flavobacteriales</taxon>
        <taxon>Flavobacteriaceae</taxon>
    </lineage>
</organism>
<dbReference type="GO" id="GO:0008658">
    <property type="term" value="F:penicillin binding"/>
    <property type="evidence" value="ECO:0007669"/>
    <property type="project" value="InterPro"/>
</dbReference>
<feature type="domain" description="PASTA" evidence="4">
    <location>
        <begin position="593"/>
        <end position="651"/>
    </location>
</feature>
<dbReference type="Pfam" id="PF03717">
    <property type="entry name" value="PBP_dimer"/>
    <property type="match status" value="1"/>
</dbReference>
<dbReference type="SUPFAM" id="SSF56519">
    <property type="entry name" value="Penicillin binding protein dimerisation domain"/>
    <property type="match status" value="1"/>
</dbReference>
<dbReference type="InterPro" id="IPR001460">
    <property type="entry name" value="PCN-bd_Tpept"/>
</dbReference>
<dbReference type="Gene3D" id="3.30.10.20">
    <property type="match status" value="1"/>
</dbReference>
<evidence type="ECO:0000256" key="1">
    <source>
        <dbReference type="ARBA" id="ARBA00004370"/>
    </source>
</evidence>
<gene>
    <name evidence="5" type="ORF">H7U19_02000</name>
</gene>
<dbReference type="Pfam" id="PF03793">
    <property type="entry name" value="PASTA"/>
    <property type="match status" value="1"/>
</dbReference>
<accession>A0A923H8A5</accession>
<dbReference type="GO" id="GO:0005886">
    <property type="term" value="C:plasma membrane"/>
    <property type="evidence" value="ECO:0007669"/>
    <property type="project" value="TreeGrafter"/>
</dbReference>
<dbReference type="RefSeq" id="WP_186559848.1">
    <property type="nucleotide sequence ID" value="NZ_JACNMF010000001.1"/>
</dbReference>
<dbReference type="SMART" id="SM00740">
    <property type="entry name" value="PASTA"/>
    <property type="match status" value="1"/>
</dbReference>
<evidence type="ECO:0000256" key="3">
    <source>
        <dbReference type="ARBA" id="ARBA00023136"/>
    </source>
</evidence>
<dbReference type="Gene3D" id="3.90.1310.10">
    <property type="entry name" value="Penicillin-binding protein 2a (Domain 2)"/>
    <property type="match status" value="1"/>
</dbReference>
<dbReference type="GO" id="GO:0004180">
    <property type="term" value="F:carboxypeptidase activity"/>
    <property type="evidence" value="ECO:0007669"/>
    <property type="project" value="UniProtKB-KW"/>
</dbReference>
<dbReference type="InterPro" id="IPR005543">
    <property type="entry name" value="PASTA_dom"/>
</dbReference>